<dbReference type="Pfam" id="PF00069">
    <property type="entry name" value="Pkinase"/>
    <property type="match status" value="1"/>
</dbReference>
<dbReference type="GO" id="GO:0004674">
    <property type="term" value="F:protein serine/threonine kinase activity"/>
    <property type="evidence" value="ECO:0007669"/>
    <property type="project" value="TreeGrafter"/>
</dbReference>
<dbReference type="EMBL" id="NBII01000007">
    <property type="protein sequence ID" value="PAV17474.1"/>
    <property type="molecule type" value="Genomic_DNA"/>
</dbReference>
<dbReference type="PROSITE" id="PS00109">
    <property type="entry name" value="PROTEIN_KINASE_TYR"/>
    <property type="match status" value="1"/>
</dbReference>
<evidence type="ECO:0000256" key="1">
    <source>
        <dbReference type="SAM" id="MobiDB-lite"/>
    </source>
</evidence>
<dbReference type="GO" id="GO:0005524">
    <property type="term" value="F:ATP binding"/>
    <property type="evidence" value="ECO:0007669"/>
    <property type="project" value="InterPro"/>
</dbReference>
<dbReference type="InterPro" id="IPR000719">
    <property type="entry name" value="Prot_kinase_dom"/>
</dbReference>
<dbReference type="GO" id="GO:0044773">
    <property type="term" value="P:mitotic DNA damage checkpoint signaling"/>
    <property type="evidence" value="ECO:0007669"/>
    <property type="project" value="TreeGrafter"/>
</dbReference>
<dbReference type="PANTHER" id="PTHR44167:SF30">
    <property type="entry name" value="PHOSPHORYLASE KINASE"/>
    <property type="match status" value="1"/>
</dbReference>
<dbReference type="SUPFAM" id="SSF56112">
    <property type="entry name" value="Protein kinase-like (PK-like)"/>
    <property type="match status" value="2"/>
</dbReference>
<dbReference type="InterPro" id="IPR008266">
    <property type="entry name" value="Tyr_kinase_AS"/>
</dbReference>
<protein>
    <submittedName>
        <fullName evidence="3">CAMK CAMK1 kinase</fullName>
    </submittedName>
</protein>
<accession>A0A286UD74</accession>
<keyword evidence="4" id="KW-1185">Reference proteome</keyword>
<sequence>MRVPSSKNPQVVTFGDFTSEGYIESGTSGELFRARLTNPDDTVVKSRWPEIGHSKVAIKRLKEDIPEYLRRSEVRAVSLVPRGRGLTLHHQDLIHGDMRYENFLIPSKGVNEAILGDFGLTRDGQADYLSGNAEYYAPEMAMMWFKNKRYRIPTIDLEPSNNTKKTDVWGLGISALGLLCGRPVFDRGPDTPSAVKLMFKDRNRFSAKKAAEHPWITGQKTDNIIPNPSVVTHQGTSASASGQAPPTRKTSVSSQAGPKGGERSSITLQKKPQGHTQKPHTPASPSNLSHTRTTTRPKNATKTPQSTTRSSTSRPTTPDSTTRPVTTENTTRPPNRQSSQDRIENLLIKSKGTNETVLGDFGLLSKLEAGDEESDDLVGTYECFAPEMAVQWCLNKGYKSPMPNLKGTNNTKKTESWAVGCVNILG</sequence>
<dbReference type="STRING" id="2282107.A0A286UD74"/>
<dbReference type="Proteomes" id="UP000217199">
    <property type="component" value="Unassembled WGS sequence"/>
</dbReference>
<proteinExistence type="predicted"/>
<evidence type="ECO:0000313" key="3">
    <source>
        <dbReference type="EMBL" id="PAV17474.1"/>
    </source>
</evidence>
<dbReference type="GO" id="GO:0005634">
    <property type="term" value="C:nucleus"/>
    <property type="evidence" value="ECO:0007669"/>
    <property type="project" value="TreeGrafter"/>
</dbReference>
<evidence type="ECO:0000259" key="2">
    <source>
        <dbReference type="PROSITE" id="PS50011"/>
    </source>
</evidence>
<comment type="caution">
    <text evidence="3">The sequence shown here is derived from an EMBL/GenBank/DDBJ whole genome shotgun (WGS) entry which is preliminary data.</text>
</comment>
<dbReference type="InterPro" id="IPR011009">
    <property type="entry name" value="Kinase-like_dom_sf"/>
</dbReference>
<organism evidence="3 4">
    <name type="scientific">Pyrrhoderma noxium</name>
    <dbReference type="NCBI Taxonomy" id="2282107"/>
    <lineage>
        <taxon>Eukaryota</taxon>
        <taxon>Fungi</taxon>
        <taxon>Dikarya</taxon>
        <taxon>Basidiomycota</taxon>
        <taxon>Agaricomycotina</taxon>
        <taxon>Agaricomycetes</taxon>
        <taxon>Hymenochaetales</taxon>
        <taxon>Hymenochaetaceae</taxon>
        <taxon>Pyrrhoderma</taxon>
    </lineage>
</organism>
<dbReference type="SMART" id="SM00220">
    <property type="entry name" value="S_TKc"/>
    <property type="match status" value="1"/>
</dbReference>
<feature type="compositionally biased region" description="Low complexity" evidence="1">
    <location>
        <begin position="301"/>
        <end position="336"/>
    </location>
</feature>
<dbReference type="OrthoDB" id="541276at2759"/>
<feature type="compositionally biased region" description="Polar residues" evidence="1">
    <location>
        <begin position="218"/>
        <end position="256"/>
    </location>
</feature>
<feature type="compositionally biased region" description="Polar residues" evidence="1">
    <location>
        <begin position="264"/>
        <end position="276"/>
    </location>
</feature>
<feature type="compositionally biased region" description="Polar residues" evidence="1">
    <location>
        <begin position="283"/>
        <end position="300"/>
    </location>
</feature>
<keyword evidence="3" id="KW-0418">Kinase</keyword>
<evidence type="ECO:0000313" key="4">
    <source>
        <dbReference type="Proteomes" id="UP000217199"/>
    </source>
</evidence>
<gene>
    <name evidence="3" type="ORF">PNOK_0753800</name>
</gene>
<dbReference type="AlphaFoldDB" id="A0A286UD74"/>
<name>A0A286UD74_9AGAM</name>
<dbReference type="PROSITE" id="PS50011">
    <property type="entry name" value="PROTEIN_KINASE_DOM"/>
    <property type="match status" value="1"/>
</dbReference>
<feature type="region of interest" description="Disordered" evidence="1">
    <location>
        <begin position="209"/>
        <end position="341"/>
    </location>
</feature>
<feature type="domain" description="Protein kinase" evidence="2">
    <location>
        <begin position="1"/>
        <end position="348"/>
    </location>
</feature>
<reference evidence="3 4" key="1">
    <citation type="journal article" date="2017" name="Mol. Ecol.">
        <title>Comparative and population genomic landscape of Phellinus noxius: A hypervariable fungus causing root rot in trees.</title>
        <authorList>
            <person name="Chung C.L."/>
            <person name="Lee T.J."/>
            <person name="Akiba M."/>
            <person name="Lee H.H."/>
            <person name="Kuo T.H."/>
            <person name="Liu D."/>
            <person name="Ke H.M."/>
            <person name="Yokoi T."/>
            <person name="Roa M.B."/>
            <person name="Lu M.J."/>
            <person name="Chang Y.Y."/>
            <person name="Ann P.J."/>
            <person name="Tsai J.N."/>
            <person name="Chen C.Y."/>
            <person name="Tzean S.S."/>
            <person name="Ota Y."/>
            <person name="Hattori T."/>
            <person name="Sahashi N."/>
            <person name="Liou R.F."/>
            <person name="Kikuchi T."/>
            <person name="Tsai I.J."/>
        </authorList>
    </citation>
    <scope>NUCLEOTIDE SEQUENCE [LARGE SCALE GENOMIC DNA]</scope>
    <source>
        <strain evidence="3 4">FFPRI411160</strain>
    </source>
</reference>
<dbReference type="InParanoid" id="A0A286UD74"/>
<dbReference type="Gene3D" id="1.10.510.10">
    <property type="entry name" value="Transferase(Phosphotransferase) domain 1"/>
    <property type="match status" value="2"/>
</dbReference>
<keyword evidence="3" id="KW-0808">Transferase</keyword>
<dbReference type="PANTHER" id="PTHR44167">
    <property type="entry name" value="OVARIAN-SPECIFIC SERINE/THREONINE-PROTEIN KINASE LOK-RELATED"/>
    <property type="match status" value="1"/>
</dbReference>